<accession>A0AAE3YPM6</accession>
<dbReference type="AlphaFoldDB" id="A0AAE3YPM6"/>
<comment type="caution">
    <text evidence="1">The sequence shown here is derived from an EMBL/GenBank/DDBJ whole genome shotgun (WGS) entry which is preliminary data.</text>
</comment>
<dbReference type="Proteomes" id="UP001183643">
    <property type="component" value="Unassembled WGS sequence"/>
</dbReference>
<evidence type="ECO:0000313" key="2">
    <source>
        <dbReference type="Proteomes" id="UP001183643"/>
    </source>
</evidence>
<gene>
    <name evidence="1" type="ORF">J2S41_004481</name>
</gene>
<dbReference type="EMBL" id="JAVDYB010000001">
    <property type="protein sequence ID" value="MDR7277703.1"/>
    <property type="molecule type" value="Genomic_DNA"/>
</dbReference>
<protein>
    <submittedName>
        <fullName evidence="1">Uncharacterized protein</fullName>
    </submittedName>
</protein>
<evidence type="ECO:0000313" key="1">
    <source>
        <dbReference type="EMBL" id="MDR7277703.1"/>
    </source>
</evidence>
<keyword evidence="2" id="KW-1185">Reference proteome</keyword>
<sequence>MPVPTTGPEDRKPSDVPPAASYVPGQRVWVFQDRWWPGAVEAASAAAVRVRYQVGHNATGVNDFRPDCVAPRAEPTAIDRHLRPCALERPWPAGRGATFTAFRQEVRRAAAV</sequence>
<organism evidence="1 2">
    <name type="scientific">Catenuloplanes atrovinosus</name>
    <dbReference type="NCBI Taxonomy" id="137266"/>
    <lineage>
        <taxon>Bacteria</taxon>
        <taxon>Bacillati</taxon>
        <taxon>Actinomycetota</taxon>
        <taxon>Actinomycetes</taxon>
        <taxon>Micromonosporales</taxon>
        <taxon>Micromonosporaceae</taxon>
        <taxon>Catenuloplanes</taxon>
    </lineage>
</organism>
<reference evidence="1" key="1">
    <citation type="submission" date="2023-07" db="EMBL/GenBank/DDBJ databases">
        <title>Sequencing the genomes of 1000 actinobacteria strains.</title>
        <authorList>
            <person name="Klenk H.-P."/>
        </authorList>
    </citation>
    <scope>NUCLEOTIDE SEQUENCE</scope>
    <source>
        <strain evidence="1">DSM 44707</strain>
    </source>
</reference>
<proteinExistence type="predicted"/>
<name>A0AAE3YPM6_9ACTN</name>